<dbReference type="EMBL" id="UINC01024199">
    <property type="protein sequence ID" value="SVA97374.1"/>
    <property type="molecule type" value="Genomic_DNA"/>
</dbReference>
<dbReference type="AlphaFoldDB" id="A0A382A7I6"/>
<dbReference type="InterPro" id="IPR029063">
    <property type="entry name" value="SAM-dependent_MTases_sf"/>
</dbReference>
<evidence type="ECO:0000313" key="1">
    <source>
        <dbReference type="EMBL" id="SVA97374.1"/>
    </source>
</evidence>
<reference evidence="1" key="1">
    <citation type="submission" date="2018-05" db="EMBL/GenBank/DDBJ databases">
        <authorList>
            <person name="Lanie J.A."/>
            <person name="Ng W.-L."/>
            <person name="Kazmierczak K.M."/>
            <person name="Andrzejewski T.M."/>
            <person name="Davidsen T.M."/>
            <person name="Wayne K.J."/>
            <person name="Tettelin H."/>
            <person name="Glass J.I."/>
            <person name="Rusch D."/>
            <person name="Podicherti R."/>
            <person name="Tsui H.-C.T."/>
            <person name="Winkler M.E."/>
        </authorList>
    </citation>
    <scope>NUCLEOTIDE SEQUENCE</scope>
</reference>
<protein>
    <recommendedName>
        <fullName evidence="2">Methyltransferase type 11 domain-containing protein</fullName>
    </recommendedName>
</protein>
<feature type="non-terminal residue" evidence="1">
    <location>
        <position position="77"/>
    </location>
</feature>
<sequence length="77" mass="7722">MRSPSASAPSTYGPLTTIYATLAHLYSGGAIQACQRWAVQSVPAGARVLFAGSGPGTDVVQAAQAGLRVTAVDCCPA</sequence>
<dbReference type="SUPFAM" id="SSF53335">
    <property type="entry name" value="S-adenosyl-L-methionine-dependent methyltransferases"/>
    <property type="match status" value="1"/>
</dbReference>
<dbReference type="PROSITE" id="PS51257">
    <property type="entry name" value="PROKAR_LIPOPROTEIN"/>
    <property type="match status" value="1"/>
</dbReference>
<accession>A0A382A7I6</accession>
<proteinExistence type="predicted"/>
<evidence type="ECO:0008006" key="2">
    <source>
        <dbReference type="Google" id="ProtNLM"/>
    </source>
</evidence>
<name>A0A382A7I6_9ZZZZ</name>
<gene>
    <name evidence="1" type="ORF">METZ01_LOCUS150228</name>
</gene>
<organism evidence="1">
    <name type="scientific">marine metagenome</name>
    <dbReference type="NCBI Taxonomy" id="408172"/>
    <lineage>
        <taxon>unclassified sequences</taxon>
        <taxon>metagenomes</taxon>
        <taxon>ecological metagenomes</taxon>
    </lineage>
</organism>
<dbReference type="Gene3D" id="3.40.50.150">
    <property type="entry name" value="Vaccinia Virus protein VP39"/>
    <property type="match status" value="1"/>
</dbReference>